<protein>
    <submittedName>
        <fullName evidence="14">Methyl-accepting chemotaxis protein</fullName>
    </submittedName>
</protein>
<accession>A0AAX2DKK5</accession>
<feature type="transmembrane region" description="Helical" evidence="11">
    <location>
        <begin position="53"/>
        <end position="72"/>
    </location>
</feature>
<feature type="coiled-coil region" evidence="10">
    <location>
        <begin position="436"/>
        <end position="463"/>
    </location>
</feature>
<dbReference type="PROSITE" id="PS50111">
    <property type="entry name" value="CHEMOTAXIS_TRANSDUC_2"/>
    <property type="match status" value="1"/>
</dbReference>
<dbReference type="GO" id="GO:0005886">
    <property type="term" value="C:plasma membrane"/>
    <property type="evidence" value="ECO:0007669"/>
    <property type="project" value="UniProtKB-SubCell"/>
</dbReference>
<dbReference type="Gene3D" id="1.10.287.950">
    <property type="entry name" value="Methyl-accepting chemotaxis protein"/>
    <property type="match status" value="1"/>
</dbReference>
<dbReference type="SMART" id="SM00283">
    <property type="entry name" value="MA"/>
    <property type="match status" value="1"/>
</dbReference>
<dbReference type="Proteomes" id="UP000183772">
    <property type="component" value="Chromosome I"/>
</dbReference>
<evidence type="ECO:0000256" key="4">
    <source>
        <dbReference type="ARBA" id="ARBA00022692"/>
    </source>
</evidence>
<evidence type="ECO:0000256" key="11">
    <source>
        <dbReference type="SAM" id="Phobius"/>
    </source>
</evidence>
<evidence type="ECO:0000259" key="12">
    <source>
        <dbReference type="PROSITE" id="PS50111"/>
    </source>
</evidence>
<dbReference type="Gene3D" id="6.10.340.10">
    <property type="match status" value="1"/>
</dbReference>
<keyword evidence="4 11" id="KW-0812">Transmembrane</keyword>
<name>A0AAX2DKK5_9PSED</name>
<dbReference type="PANTHER" id="PTHR32089">
    <property type="entry name" value="METHYL-ACCEPTING CHEMOTAXIS PROTEIN MCPB"/>
    <property type="match status" value="1"/>
</dbReference>
<dbReference type="PROSITE" id="PS50885">
    <property type="entry name" value="HAMP"/>
    <property type="match status" value="1"/>
</dbReference>
<gene>
    <name evidence="14" type="ORF">SAMN05216476_5902</name>
</gene>
<evidence type="ECO:0000256" key="10">
    <source>
        <dbReference type="SAM" id="Coils"/>
    </source>
</evidence>
<dbReference type="AlphaFoldDB" id="A0AAX2DKK5"/>
<keyword evidence="7 9" id="KW-0807">Transducer</keyword>
<evidence type="ECO:0000256" key="6">
    <source>
        <dbReference type="ARBA" id="ARBA00023136"/>
    </source>
</evidence>
<dbReference type="Pfam" id="PF00672">
    <property type="entry name" value="HAMP"/>
    <property type="match status" value="1"/>
</dbReference>
<keyword evidence="10" id="KW-0175">Coiled coil</keyword>
<feature type="transmembrane region" description="Helical" evidence="11">
    <location>
        <begin position="20"/>
        <end position="46"/>
    </location>
</feature>
<comment type="subcellular location">
    <subcellularLocation>
        <location evidence="1">Cell membrane</location>
        <topology evidence="1">Multi-pass membrane protein</topology>
    </subcellularLocation>
</comment>
<evidence type="ECO:0000256" key="3">
    <source>
        <dbReference type="ARBA" id="ARBA00022481"/>
    </source>
</evidence>
<organism evidence="14 15">
    <name type="scientific">Pseudomonas mediterranea</name>
    <dbReference type="NCBI Taxonomy" id="183795"/>
    <lineage>
        <taxon>Bacteria</taxon>
        <taxon>Pseudomonadati</taxon>
        <taxon>Pseudomonadota</taxon>
        <taxon>Gammaproteobacteria</taxon>
        <taxon>Pseudomonadales</taxon>
        <taxon>Pseudomonadaceae</taxon>
        <taxon>Pseudomonas</taxon>
    </lineage>
</organism>
<dbReference type="GO" id="GO:0006935">
    <property type="term" value="P:chemotaxis"/>
    <property type="evidence" value="ECO:0007669"/>
    <property type="project" value="UniProtKB-ARBA"/>
</dbReference>
<feature type="domain" description="Methyl-accepting transducer" evidence="12">
    <location>
        <begin position="410"/>
        <end position="646"/>
    </location>
</feature>
<reference evidence="14 15" key="1">
    <citation type="submission" date="2016-10" db="EMBL/GenBank/DDBJ databases">
        <authorList>
            <person name="Varghese N."/>
            <person name="Submissions S."/>
        </authorList>
    </citation>
    <scope>NUCLEOTIDE SEQUENCE [LARGE SCALE GENOMIC DNA]</scope>
    <source>
        <strain evidence="14 15">DSM 16733</strain>
    </source>
</reference>
<dbReference type="SUPFAM" id="SSF58104">
    <property type="entry name" value="Methyl-accepting chemotaxis protein (MCP) signaling domain"/>
    <property type="match status" value="1"/>
</dbReference>
<evidence type="ECO:0000256" key="8">
    <source>
        <dbReference type="ARBA" id="ARBA00029447"/>
    </source>
</evidence>
<evidence type="ECO:0000256" key="9">
    <source>
        <dbReference type="PROSITE-ProRule" id="PRU00284"/>
    </source>
</evidence>
<evidence type="ECO:0000256" key="1">
    <source>
        <dbReference type="ARBA" id="ARBA00004651"/>
    </source>
</evidence>
<keyword evidence="3" id="KW-0488">Methylation</keyword>
<comment type="similarity">
    <text evidence="8">Belongs to the methyl-accepting chemotaxis (MCP) protein family.</text>
</comment>
<evidence type="ECO:0000256" key="7">
    <source>
        <dbReference type="ARBA" id="ARBA00023224"/>
    </source>
</evidence>
<proteinExistence type="inferred from homology"/>
<dbReference type="InterPro" id="IPR003660">
    <property type="entry name" value="HAMP_dom"/>
</dbReference>
<evidence type="ECO:0000256" key="2">
    <source>
        <dbReference type="ARBA" id="ARBA00022475"/>
    </source>
</evidence>
<sequence length="682" mass="72040">MGPLSFLPADGTTLAMQLHYWHILTSAINLMAFVEGFPVSAVLSLLQSRLLRPVFVTLGIALLVQVLVAVALTRSTVTALETDLGTRLGADSQKLSGELEQAGREVTSSLDSLSANTRQRLNAGLSTRLKDEQSQLRTTLEKALKDSANDMAQLLASVAPRAMWDSDIPTLSEFARRAQRNPNVLFVIYDDANGEHLTRYLNRDNAINKALLEKGKGERALDKVLDAAKTDPSVYYLEASINPNGVEIGKVLMGVSTASVESDLKALDQRFSALIASSDQLVGDSLKGAAADSAAAMRGRLQSAQATATQMQTNTSGTVQEAASTLRWRIGLGLALVGFGVLLLLAVVLGRRVVNRLKLLIAAMNDLAAGEGDLTKRVQINSKDEIGDMASAVNRFVDKLQPIVREAGDVAQRTGVEIGAMTLRNSGADAAAGMQRDEVAESLRALSQMADEAQSESQAMQAALQQVVEIRQATDENTRTSAKVSGLIEALAGQVDTGAKVIERLAQQSEQIEVVLTVIHGIAEQTNLLALNAAIEAARAGETGRGFAVVADEVRALASKTQSSTGDIQAHIVALQQGAREAVAAIGQAGRQASEGLLVLRDSARLQQSVQASVEQVHAAIGLATQAAAHQAQGAQAVRGRVETIHVQAEKAAQAVVETTASGKVLDNLAAQLKASLGQFRA</sequence>
<dbReference type="SMART" id="SM00304">
    <property type="entry name" value="HAMP"/>
    <property type="match status" value="1"/>
</dbReference>
<dbReference type="InterPro" id="IPR004089">
    <property type="entry name" value="MCPsignal_dom"/>
</dbReference>
<evidence type="ECO:0000256" key="5">
    <source>
        <dbReference type="ARBA" id="ARBA00022989"/>
    </source>
</evidence>
<dbReference type="EMBL" id="LT629790">
    <property type="protein sequence ID" value="SDU77112.1"/>
    <property type="molecule type" value="Genomic_DNA"/>
</dbReference>
<feature type="domain" description="HAMP" evidence="13">
    <location>
        <begin position="351"/>
        <end position="405"/>
    </location>
</feature>
<dbReference type="Pfam" id="PF00015">
    <property type="entry name" value="MCPsignal"/>
    <property type="match status" value="1"/>
</dbReference>
<dbReference type="CDD" id="cd06225">
    <property type="entry name" value="HAMP"/>
    <property type="match status" value="1"/>
</dbReference>
<feature type="transmembrane region" description="Helical" evidence="11">
    <location>
        <begin position="328"/>
        <end position="349"/>
    </location>
</feature>
<keyword evidence="5 11" id="KW-1133">Transmembrane helix</keyword>
<keyword evidence="15" id="KW-1185">Reference proteome</keyword>
<evidence type="ECO:0000313" key="14">
    <source>
        <dbReference type="EMBL" id="SDU77112.1"/>
    </source>
</evidence>
<evidence type="ECO:0000259" key="13">
    <source>
        <dbReference type="PROSITE" id="PS50885"/>
    </source>
</evidence>
<evidence type="ECO:0000313" key="15">
    <source>
        <dbReference type="Proteomes" id="UP000183772"/>
    </source>
</evidence>
<dbReference type="PANTHER" id="PTHR32089:SF119">
    <property type="entry name" value="METHYL-ACCEPTING CHEMOTAXIS PROTEIN CTPL"/>
    <property type="match status" value="1"/>
</dbReference>
<dbReference type="GO" id="GO:0007165">
    <property type="term" value="P:signal transduction"/>
    <property type="evidence" value="ECO:0007669"/>
    <property type="project" value="UniProtKB-KW"/>
</dbReference>
<keyword evidence="2" id="KW-1003">Cell membrane</keyword>
<keyword evidence="6 11" id="KW-0472">Membrane</keyword>